<dbReference type="EMBL" id="PFAV01000045">
    <property type="protein sequence ID" value="PIR91257.1"/>
    <property type="molecule type" value="Genomic_DNA"/>
</dbReference>
<comment type="caution">
    <text evidence="2">The sequence shown here is derived from an EMBL/GenBank/DDBJ whole genome shotgun (WGS) entry which is preliminary data.</text>
</comment>
<dbReference type="Pfam" id="PF01909">
    <property type="entry name" value="NTP_transf_2"/>
    <property type="match status" value="1"/>
</dbReference>
<dbReference type="Proteomes" id="UP000228906">
    <property type="component" value="Unassembled WGS sequence"/>
</dbReference>
<accession>A0A2H0UWR6</accession>
<evidence type="ECO:0000313" key="3">
    <source>
        <dbReference type="Proteomes" id="UP000228906"/>
    </source>
</evidence>
<gene>
    <name evidence="2" type="ORF">COU03_02595</name>
</gene>
<organism evidence="2 3">
    <name type="scientific">bacterium (Candidatus Gribaldobacteria) CG10_big_fil_rev_8_21_14_0_10_41_12</name>
    <dbReference type="NCBI Taxonomy" id="2014277"/>
    <lineage>
        <taxon>Bacteria</taxon>
        <taxon>Candidatus Gribaldobacteria</taxon>
    </lineage>
</organism>
<sequence length="112" mass="13019">MAQKIKLSSKIEKEVLDYVNILKRDKLPLKRVIVFGSYAKGVQHKWSDIDVCLVSSKFQDKLKAFAYLLKKANEAQSRIEPHPFHPNDFVNEDPLVWEIKKDGIEVETVEKH</sequence>
<feature type="domain" description="Polymerase nucleotidyl transferase" evidence="1">
    <location>
        <begin position="20"/>
        <end position="83"/>
    </location>
</feature>
<reference evidence="3" key="1">
    <citation type="submission" date="2017-09" db="EMBL/GenBank/DDBJ databases">
        <title>Depth-based differentiation of microbial function through sediment-hosted aquifers and enrichment of novel symbionts in the deep terrestrial subsurface.</title>
        <authorList>
            <person name="Probst A.J."/>
            <person name="Ladd B."/>
            <person name="Jarett J.K."/>
            <person name="Geller-Mcgrath D.E."/>
            <person name="Sieber C.M.K."/>
            <person name="Emerson J.B."/>
            <person name="Anantharaman K."/>
            <person name="Thomas B.C."/>
            <person name="Malmstrom R."/>
            <person name="Stieglmeier M."/>
            <person name="Klingl A."/>
            <person name="Woyke T."/>
            <person name="Ryan C.M."/>
            <person name="Banfield J.F."/>
        </authorList>
    </citation>
    <scope>NUCLEOTIDE SEQUENCE [LARGE SCALE GENOMIC DNA]</scope>
</reference>
<dbReference type="GO" id="GO:0016779">
    <property type="term" value="F:nucleotidyltransferase activity"/>
    <property type="evidence" value="ECO:0007669"/>
    <property type="project" value="InterPro"/>
</dbReference>
<evidence type="ECO:0000259" key="1">
    <source>
        <dbReference type="Pfam" id="PF01909"/>
    </source>
</evidence>
<keyword evidence="2" id="KW-0808">Transferase</keyword>
<dbReference type="InterPro" id="IPR002934">
    <property type="entry name" value="Polymerase_NTP_transf_dom"/>
</dbReference>
<dbReference type="CDD" id="cd05403">
    <property type="entry name" value="NT_KNTase_like"/>
    <property type="match status" value="1"/>
</dbReference>
<dbReference type="PANTHER" id="PTHR43449">
    <property type="entry name" value="NUCLEOTIDYLTRANSFERASE"/>
    <property type="match status" value="1"/>
</dbReference>
<dbReference type="SUPFAM" id="SSF81301">
    <property type="entry name" value="Nucleotidyltransferase"/>
    <property type="match status" value="1"/>
</dbReference>
<dbReference type="InterPro" id="IPR043519">
    <property type="entry name" value="NT_sf"/>
</dbReference>
<proteinExistence type="predicted"/>
<name>A0A2H0UWR6_9BACT</name>
<evidence type="ECO:0000313" key="2">
    <source>
        <dbReference type="EMBL" id="PIR91257.1"/>
    </source>
</evidence>
<dbReference type="Gene3D" id="3.30.460.10">
    <property type="entry name" value="Beta Polymerase, domain 2"/>
    <property type="match status" value="1"/>
</dbReference>
<protein>
    <submittedName>
        <fullName evidence="2">Nucleotidyltransferase</fullName>
    </submittedName>
</protein>
<dbReference type="AlphaFoldDB" id="A0A2H0UWR6"/>
<dbReference type="PANTHER" id="PTHR43449:SF1">
    <property type="entry name" value="POLYMERASE BETA NUCLEOTIDYLTRANSFERASE DOMAIN-CONTAINING PROTEIN"/>
    <property type="match status" value="1"/>
</dbReference>